<sequence>MLHWFPFCIYLLFGIVLTIDSFSRYHHFGERLTILGFLFYFVVILRLCLTPVSFSFLSASRNLSYWHGVPYNLVPFQQLDMEWFLNIVMTIPLGIFLYLLNRKSSFIVILCLSFLFTFFIEGNQFVCDFLFHIGRVADIDDIITNTLGGLLGFYIMKALDQGPINKIFHPFFLS</sequence>
<reference evidence="3" key="2">
    <citation type="submission" date="2021-04" db="EMBL/GenBank/DDBJ databases">
        <authorList>
            <person name="Gilroy R."/>
        </authorList>
    </citation>
    <scope>NUCLEOTIDE SEQUENCE</scope>
    <source>
        <strain evidence="3">876</strain>
    </source>
</reference>
<feature type="domain" description="VanZ-like" evidence="2">
    <location>
        <begin position="37"/>
        <end position="158"/>
    </location>
</feature>
<dbReference type="InterPro" id="IPR006976">
    <property type="entry name" value="VanZ-like"/>
</dbReference>
<comment type="caution">
    <text evidence="3">The sequence shown here is derived from an EMBL/GenBank/DDBJ whole genome shotgun (WGS) entry which is preliminary data.</text>
</comment>
<evidence type="ECO:0000313" key="3">
    <source>
        <dbReference type="EMBL" id="MBU3830211.1"/>
    </source>
</evidence>
<dbReference type="Pfam" id="PF04892">
    <property type="entry name" value="VanZ"/>
    <property type="match status" value="1"/>
</dbReference>
<feature type="transmembrane region" description="Helical" evidence="1">
    <location>
        <begin position="106"/>
        <end position="126"/>
    </location>
</feature>
<protein>
    <submittedName>
        <fullName evidence="3">VanZ family protein</fullName>
    </submittedName>
</protein>
<dbReference type="InterPro" id="IPR053150">
    <property type="entry name" value="Teicoplanin_resist-assoc"/>
</dbReference>
<feature type="transmembrane region" description="Helical" evidence="1">
    <location>
        <begin position="37"/>
        <end position="57"/>
    </location>
</feature>
<dbReference type="PANTHER" id="PTHR36834:SF2">
    <property type="entry name" value="MEMBRANE PROTEIN"/>
    <property type="match status" value="1"/>
</dbReference>
<keyword evidence="1" id="KW-0812">Transmembrane</keyword>
<accession>A0A9E2NVF3</accession>
<evidence type="ECO:0000313" key="4">
    <source>
        <dbReference type="Proteomes" id="UP000824180"/>
    </source>
</evidence>
<keyword evidence="1" id="KW-1133">Transmembrane helix</keyword>
<name>A0A9E2NVF3_9LACO</name>
<evidence type="ECO:0000256" key="1">
    <source>
        <dbReference type="SAM" id="Phobius"/>
    </source>
</evidence>
<feature type="transmembrane region" description="Helical" evidence="1">
    <location>
        <begin position="83"/>
        <end position="100"/>
    </location>
</feature>
<evidence type="ECO:0000259" key="2">
    <source>
        <dbReference type="Pfam" id="PF04892"/>
    </source>
</evidence>
<dbReference type="Proteomes" id="UP000824180">
    <property type="component" value="Unassembled WGS sequence"/>
</dbReference>
<organism evidence="3 4">
    <name type="scientific">Candidatus Limosilactobacillus merdavium</name>
    <dbReference type="NCBI Taxonomy" id="2838651"/>
    <lineage>
        <taxon>Bacteria</taxon>
        <taxon>Bacillati</taxon>
        <taxon>Bacillota</taxon>
        <taxon>Bacilli</taxon>
        <taxon>Lactobacillales</taxon>
        <taxon>Lactobacillaceae</taxon>
        <taxon>Limosilactobacillus</taxon>
    </lineage>
</organism>
<gene>
    <name evidence="3" type="ORF">H9843_04890</name>
</gene>
<dbReference type="EMBL" id="JAHLFK010000053">
    <property type="protein sequence ID" value="MBU3830211.1"/>
    <property type="molecule type" value="Genomic_DNA"/>
</dbReference>
<feature type="transmembrane region" description="Helical" evidence="1">
    <location>
        <begin position="7"/>
        <end position="25"/>
    </location>
</feature>
<dbReference type="PANTHER" id="PTHR36834">
    <property type="entry name" value="MEMBRANE PROTEIN-RELATED"/>
    <property type="match status" value="1"/>
</dbReference>
<proteinExistence type="predicted"/>
<dbReference type="AlphaFoldDB" id="A0A9E2NVF3"/>
<reference evidence="3" key="1">
    <citation type="journal article" date="2021" name="PeerJ">
        <title>Extensive microbial diversity within the chicken gut microbiome revealed by metagenomics and culture.</title>
        <authorList>
            <person name="Gilroy R."/>
            <person name="Ravi A."/>
            <person name="Getino M."/>
            <person name="Pursley I."/>
            <person name="Horton D.L."/>
            <person name="Alikhan N.F."/>
            <person name="Baker D."/>
            <person name="Gharbi K."/>
            <person name="Hall N."/>
            <person name="Watson M."/>
            <person name="Adriaenssens E.M."/>
            <person name="Foster-Nyarko E."/>
            <person name="Jarju S."/>
            <person name="Secka A."/>
            <person name="Antonio M."/>
            <person name="Oren A."/>
            <person name="Chaudhuri R.R."/>
            <person name="La Ragione R."/>
            <person name="Hildebrand F."/>
            <person name="Pallen M.J."/>
        </authorList>
    </citation>
    <scope>NUCLEOTIDE SEQUENCE</scope>
    <source>
        <strain evidence="3">876</strain>
    </source>
</reference>
<keyword evidence="1" id="KW-0472">Membrane</keyword>